<protein>
    <submittedName>
        <fullName evidence="2">Uncharacterized protein</fullName>
    </submittedName>
</protein>
<organism evidence="2 3">
    <name type="scientific">Lasiosphaeris hirsuta</name>
    <dbReference type="NCBI Taxonomy" id="260670"/>
    <lineage>
        <taxon>Eukaryota</taxon>
        <taxon>Fungi</taxon>
        <taxon>Dikarya</taxon>
        <taxon>Ascomycota</taxon>
        <taxon>Pezizomycotina</taxon>
        <taxon>Sordariomycetes</taxon>
        <taxon>Sordariomycetidae</taxon>
        <taxon>Sordariales</taxon>
        <taxon>Lasiosphaeriaceae</taxon>
        <taxon>Lasiosphaeris</taxon>
    </lineage>
</organism>
<feature type="compositionally biased region" description="Low complexity" evidence="1">
    <location>
        <begin position="283"/>
        <end position="293"/>
    </location>
</feature>
<proteinExistence type="predicted"/>
<comment type="caution">
    <text evidence="2">The sequence shown here is derived from an EMBL/GenBank/DDBJ whole genome shotgun (WGS) entry which is preliminary data.</text>
</comment>
<evidence type="ECO:0000313" key="3">
    <source>
        <dbReference type="Proteomes" id="UP001172102"/>
    </source>
</evidence>
<evidence type="ECO:0000313" key="2">
    <source>
        <dbReference type="EMBL" id="KAK0715490.1"/>
    </source>
</evidence>
<gene>
    <name evidence="2" type="ORF">B0H67DRAFT_241640</name>
</gene>
<feature type="compositionally biased region" description="Basic and acidic residues" evidence="1">
    <location>
        <begin position="302"/>
        <end position="313"/>
    </location>
</feature>
<feature type="compositionally biased region" description="Low complexity" evidence="1">
    <location>
        <begin position="423"/>
        <end position="434"/>
    </location>
</feature>
<evidence type="ECO:0000256" key="1">
    <source>
        <dbReference type="SAM" id="MobiDB-lite"/>
    </source>
</evidence>
<accession>A0AA40DU03</accession>
<reference evidence="2" key="1">
    <citation type="submission" date="2023-06" db="EMBL/GenBank/DDBJ databases">
        <title>Genome-scale phylogeny and comparative genomics of the fungal order Sordariales.</title>
        <authorList>
            <consortium name="Lawrence Berkeley National Laboratory"/>
            <person name="Hensen N."/>
            <person name="Bonometti L."/>
            <person name="Westerberg I."/>
            <person name="Brannstrom I.O."/>
            <person name="Guillou S."/>
            <person name="Cros-Aarteil S."/>
            <person name="Calhoun S."/>
            <person name="Haridas S."/>
            <person name="Kuo A."/>
            <person name="Mondo S."/>
            <person name="Pangilinan J."/>
            <person name="Riley R."/>
            <person name="Labutti K."/>
            <person name="Andreopoulos B."/>
            <person name="Lipzen A."/>
            <person name="Chen C."/>
            <person name="Yanf M."/>
            <person name="Daum C."/>
            <person name="Ng V."/>
            <person name="Clum A."/>
            <person name="Steindorff A."/>
            <person name="Ohm R."/>
            <person name="Martin F."/>
            <person name="Silar P."/>
            <person name="Natvig D."/>
            <person name="Lalanne C."/>
            <person name="Gautier V."/>
            <person name="Ament-Velasquez S.L."/>
            <person name="Kruys A."/>
            <person name="Hutchinson M.I."/>
            <person name="Powell A.J."/>
            <person name="Barry K."/>
            <person name="Miller A.N."/>
            <person name="Grigoriev I.V."/>
            <person name="Debuchy R."/>
            <person name="Gladieux P."/>
            <person name="Thoren M.H."/>
            <person name="Johannesson H."/>
        </authorList>
    </citation>
    <scope>NUCLEOTIDE SEQUENCE</scope>
    <source>
        <strain evidence="2">SMH4607-1</strain>
    </source>
</reference>
<feature type="region of interest" description="Disordered" evidence="1">
    <location>
        <begin position="268"/>
        <end position="383"/>
    </location>
</feature>
<feature type="region of interest" description="Disordered" evidence="1">
    <location>
        <begin position="157"/>
        <end position="210"/>
    </location>
</feature>
<feature type="compositionally biased region" description="Polar residues" evidence="1">
    <location>
        <begin position="181"/>
        <end position="193"/>
    </location>
</feature>
<name>A0AA40DU03_9PEZI</name>
<dbReference type="Proteomes" id="UP001172102">
    <property type="component" value="Unassembled WGS sequence"/>
</dbReference>
<feature type="compositionally biased region" description="Polar residues" evidence="1">
    <location>
        <begin position="355"/>
        <end position="383"/>
    </location>
</feature>
<dbReference type="AlphaFoldDB" id="A0AA40DU03"/>
<dbReference type="EMBL" id="JAUKUA010000004">
    <property type="protein sequence ID" value="KAK0715490.1"/>
    <property type="molecule type" value="Genomic_DNA"/>
</dbReference>
<feature type="region of interest" description="Disordered" evidence="1">
    <location>
        <begin position="396"/>
        <end position="434"/>
    </location>
</feature>
<sequence length="476" mass="52629">MCRFGLLRFLGGFQRRKREDDSTLLESPDSLEIEVLRVQVVQEGVAAVNLNPKQASVRGQYDPTSTENIVDRRWLGETIEEPLITGSELEAIILWKFKLPDSCYYKSTHRVGEVDSHVDSRVVRPIVLLFYHNRSPDTPATDLSPFQQGLKESRKIQHCGPGNVKRGQTPSWKSLRHLSKHSNSGTSTEQSRAAISYPSPLQPRSSGDSCDFVDPILLPGVAKPKQHAKVVSPSGPGENLVVDSPHRNIELRNADFCSDDPQMLASGPRGTCLNTAQYPETFDSPSSSQDSPQNSTTRARSRVLERLPSHSNEEPEAQEDAISPRSTCSKDPWPRPAGNLGAESYTVDIGDVSKDSSQNSNGGTHTSSPTSDTCKTPHNPSIVTVATSPSLLPIEEENSHRQTGRPIAEASASGHCHLEADGSPSIRRMSTSSSRSSMREFPDIYWTYDEAEKNYFHVSEEDDGTTRKAWYPKKFM</sequence>
<keyword evidence="3" id="KW-1185">Reference proteome</keyword>